<dbReference type="InterPro" id="IPR011059">
    <property type="entry name" value="Metal-dep_hydrolase_composite"/>
</dbReference>
<feature type="domain" description="Amidohydrolase-related" evidence="1">
    <location>
        <begin position="50"/>
        <end position="414"/>
    </location>
</feature>
<protein>
    <submittedName>
        <fullName evidence="2">Amidohydrolase</fullName>
    </submittedName>
</protein>
<dbReference type="PANTHER" id="PTHR43135:SF3">
    <property type="entry name" value="ALPHA-D-RIBOSE 1-METHYLPHOSPHONATE 5-TRIPHOSPHATE DIPHOSPHATASE"/>
    <property type="match status" value="1"/>
</dbReference>
<dbReference type="Gene3D" id="2.30.40.10">
    <property type="entry name" value="Urease, subunit C, domain 1"/>
    <property type="match status" value="1"/>
</dbReference>
<organism evidence="2 3">
    <name type="scientific">Rhizorhabdus wittichii (strain DSM 6014 / CCUG 31198 / JCM 15750 / NBRC 105917 / EY 4224 / RW1)</name>
    <name type="common">Sphingomonas wittichii</name>
    <dbReference type="NCBI Taxonomy" id="392499"/>
    <lineage>
        <taxon>Bacteria</taxon>
        <taxon>Pseudomonadati</taxon>
        <taxon>Pseudomonadota</taxon>
        <taxon>Alphaproteobacteria</taxon>
        <taxon>Sphingomonadales</taxon>
        <taxon>Sphingomonadaceae</taxon>
        <taxon>Rhizorhabdus</taxon>
    </lineage>
</organism>
<dbReference type="InterPro" id="IPR051781">
    <property type="entry name" value="Metallo-dep_Hydrolase"/>
</dbReference>
<accession>A0A9J9HB06</accession>
<dbReference type="SUPFAM" id="SSF51338">
    <property type="entry name" value="Composite domain of metallo-dependent hydrolases"/>
    <property type="match status" value="1"/>
</dbReference>
<dbReference type="InterPro" id="IPR032466">
    <property type="entry name" value="Metal_Hydrolase"/>
</dbReference>
<dbReference type="GO" id="GO:0016810">
    <property type="term" value="F:hydrolase activity, acting on carbon-nitrogen (but not peptide) bonds"/>
    <property type="evidence" value="ECO:0007669"/>
    <property type="project" value="InterPro"/>
</dbReference>
<name>A0A9J9HB06_RHIWR</name>
<evidence type="ECO:0000313" key="2">
    <source>
        <dbReference type="EMBL" id="ABQ68326.1"/>
    </source>
</evidence>
<sequence length="442" mass="47476">MLFTNANLFDGHAPRGGGMAVLCEDGRIKAVDREGQFPADHERIDLGGRTLMPGMTVGHWHGEFVSIGPPTFAEGRGGVYLGTELPPALLAIAGANALRIALNSGVTRIVGGSCSNDMDAQLKMAVEKGLIVGPHITASSRHVVATADHEDRGMWWRSETPEHHDVRRIGHNVFADGPDAFTRAVRQEIWRGAEIIKLVPSGGHGYGWSDRYRGLNRAELAAAVAAAHERDARVRAHTSTRDVILECLDAGVDIIDHGDYIDDLCIERMVKQGTFFCPSLFFTKLVSHDGGAGHDDADQHDRAWSNMKTMLKRANEAGVVMVPGDDYGAMGMEHAEGIYARELAIYVYDYGIPAADVLRWATLNGAKLGGREGSSGVIAPGADADLIVVDGDPVANIDILSQPDQYLDVVMLGGRFIKNRLGGGDPVVPANGPLHAEMVRNG</sequence>
<dbReference type="InterPro" id="IPR006680">
    <property type="entry name" value="Amidohydro-rel"/>
</dbReference>
<dbReference type="Pfam" id="PF01979">
    <property type="entry name" value="Amidohydro_1"/>
    <property type="match status" value="1"/>
</dbReference>
<dbReference type="KEGG" id="swi:Swit_1966"/>
<proteinExistence type="predicted"/>
<dbReference type="SUPFAM" id="SSF51556">
    <property type="entry name" value="Metallo-dependent hydrolases"/>
    <property type="match status" value="1"/>
</dbReference>
<dbReference type="PANTHER" id="PTHR43135">
    <property type="entry name" value="ALPHA-D-RIBOSE 1-METHYLPHOSPHONATE 5-TRIPHOSPHATE DIPHOSPHATASE"/>
    <property type="match status" value="1"/>
</dbReference>
<reference evidence="2 3" key="1">
    <citation type="journal article" date="2010" name="J. Bacteriol.">
        <title>Genome sequence of the dioxin-mineralizing bacterium Sphingomonas wittichii RW1.</title>
        <authorList>
            <person name="Miller T.R."/>
            <person name="Delcher A.L."/>
            <person name="Salzberg S.L."/>
            <person name="Saunders E."/>
            <person name="Detter J.C."/>
            <person name="Halden R.U."/>
        </authorList>
    </citation>
    <scope>NUCLEOTIDE SEQUENCE [LARGE SCALE GENOMIC DNA]</scope>
    <source>
        <strain evidence="3">DSM 6014 / CCUG 31198 / JCM 15750 / NBRC 105917 / EY 4224 / RW1</strain>
    </source>
</reference>
<keyword evidence="3" id="KW-1185">Reference proteome</keyword>
<evidence type="ECO:0000313" key="3">
    <source>
        <dbReference type="Proteomes" id="UP000001989"/>
    </source>
</evidence>
<dbReference type="Gene3D" id="3.20.20.140">
    <property type="entry name" value="Metal-dependent hydrolases"/>
    <property type="match status" value="1"/>
</dbReference>
<dbReference type="EMBL" id="CP000699">
    <property type="protein sequence ID" value="ABQ68326.1"/>
    <property type="molecule type" value="Genomic_DNA"/>
</dbReference>
<gene>
    <name evidence="2" type="ordered locus">Swit_1966</name>
</gene>
<dbReference type="Proteomes" id="UP000001989">
    <property type="component" value="Chromosome"/>
</dbReference>
<dbReference type="AlphaFoldDB" id="A0A9J9HB06"/>
<evidence type="ECO:0000259" key="1">
    <source>
        <dbReference type="Pfam" id="PF01979"/>
    </source>
</evidence>